<feature type="region of interest" description="Disordered" evidence="4">
    <location>
        <begin position="1065"/>
        <end position="1108"/>
    </location>
</feature>
<dbReference type="Pfam" id="PF04781">
    <property type="entry name" value="DUF627"/>
    <property type="match status" value="1"/>
</dbReference>
<evidence type="ECO:0000259" key="5">
    <source>
        <dbReference type="PROSITE" id="PS50235"/>
    </source>
</evidence>
<feature type="non-terminal residue" evidence="6">
    <location>
        <position position="1"/>
    </location>
</feature>
<dbReference type="InterPro" id="IPR006865">
    <property type="entry name" value="DUF629"/>
</dbReference>
<dbReference type="Pfam" id="PF00443">
    <property type="entry name" value="UCH"/>
    <property type="match status" value="1"/>
</dbReference>
<sequence length="1728" mass="194133">MLLSGVCPFGIDIVTEWGWRYRVARSCLVRQAVQDTLSICSLPFWMFWCGVGSQNSVPPLYLFPRPIHFAPFDFFDDPSSSPVTAISLHYPPPESERVRLCPLPTSSSTFNLRRFLMGRKKKNIDPRSKQSPSVRGVAVDASSLPNAADKSSIPDKASSNNQSRIESVPVNESDGFSYSTIKLECERALNVLRRGNHSKALRLMKELNSKINNSVHSALIHRVQGTICVKLASVIEDVNTKQRHLKNAIESARKAVELSPNSIEFSHFYANLLYEGANDAKEYEEVVQECERALGIENPIDPAKESLQDEKDQKIPTAEARITHVQTELRHLVQKSNIYSISSWMKNLGNGEEKFRLIPIRKVTEDPMEATLVQAKRANEIKKATKTPEERRKEIEVRVAAARLLQQKFESPQMQNEGGKADRTLDSSSGSITKVGERRKHANVRKHGSSRESRDWVYSFWNSMSTESKKELLKIKISDLKTHFSSSKDTLANEIISEAVSFYDANKTWNFLVCCKCDEKFVYPESHMHHVLQEHMGNLLPKMQSIMPQNVDNDWSQMLLNCSWKPFDVSAAAKILIGQTKCNDSELVKDIGLQHHSECEESLKDACGSSPEKHNHGHGLNELKLYEKISNSGFALSDSFPVSDDSERTRLLEKIHAVFELLIGHKCLAASHLNKVIQFAMDELQGIVSGSHFLKRGLDQTPLCICFLGASQLGKILKFLQELSQSCGIGRYSDKSTGQVEDPESDKQAVDVKEKVVLSGDASLLLLNECFLSSDIPHANDQVAATDHMPAATVKDATANEVLSDVDSFLSWIYADPSNGEQVASWTKTKEEKTKQQLEIFQMLEKEFYLLQNLCERKCEHLNYEEALQSVEDLFFEESKKEEATAEFIPKSYVSVLRKRREELLETENNVMYIGSRFELDVVTNILKEAEALKVNQFGYEETVANVPSQSCDLESGEDENWRAKGYLHQVDTCIEIAIKRQKEQLSIEVSKIDARIMRNVSGMQQMELKLEPVSAHDYQSILLPLVNSYLRAYLEDLAEKDATKKSDAAREAFLAELALDSEKGIKGGSDNSRHAHEKPKEKKKSKEFRKSKDSKVVSGPEQNVLHDGAVDGVPVQVSPDGDVAKVDVAAFENSDALRLQEEELRRKSELEADERRLEEALEYQRRVENEAKQKLLAELQKKSAQTNLEDKVALAEHDNPIELVPSAEGAEEHFKPSVVDQLAESESIPGLSRNFPAMPNAVTGSYNAGIIENTLPPSDRKKGRKGRRHKVAIKRVDGNQPSQSYNDNVAFDNQLNEQVRDHDNLVVDSVNPLSEENGTKTLGQQHAEDDEERFQADLKKAVRQSLDAFQEQQELPLITSSSTPSISCGEVDGNDLPSNELNVENVQEADVFGTGLKNEVGEYNCFLNVIIQSLWHLRWFREEFLRRSTTEHVHVGDPCVLCALYEILAALSTASADSRREAVAPTSLRIALSNFCPDSNFFQEGQMNDASEVLAVIFDCLHKSLTRSSGVSDTESVESNCMGSWDCASDTCLVHSIFGMDIFERMNCYSCGLESRHLKYTSFFHNINAHALRTMKVMCTESSFDELLNVVEMNHQLACDLDVGGCGKLNYIHRFLSAAPHVFTTVLGWQNTCESADDITATLAALNTEVDISVLYRGLDPNTTHNLVSVVCYYGQHYHCFAYSHDKKCWIMYDDKTVKVIGGWPDVLTMCEKGHLQPQVLFFEAVN</sequence>
<dbReference type="InterPro" id="IPR001394">
    <property type="entry name" value="Peptidase_C19_UCH"/>
</dbReference>
<evidence type="ECO:0000256" key="3">
    <source>
        <dbReference type="SAM" id="Coils"/>
    </source>
</evidence>
<comment type="caution">
    <text evidence="6">The sequence shown here is derived from an EMBL/GenBank/DDBJ whole genome shotgun (WGS) entry which is preliminary data.</text>
</comment>
<feature type="domain" description="USP" evidence="5">
    <location>
        <begin position="1395"/>
        <end position="1727"/>
    </location>
</feature>
<dbReference type="GO" id="GO:0016579">
    <property type="term" value="P:protein deubiquitination"/>
    <property type="evidence" value="ECO:0007669"/>
    <property type="project" value="InterPro"/>
</dbReference>
<keyword evidence="3" id="KW-0175">Coiled coil</keyword>
<accession>A0AAV6N2F1</accession>
<evidence type="ECO:0000313" key="6">
    <source>
        <dbReference type="EMBL" id="KAG6589490.1"/>
    </source>
</evidence>
<dbReference type="InterPro" id="IPR028889">
    <property type="entry name" value="USP"/>
</dbReference>
<feature type="coiled-coil region" evidence="3">
    <location>
        <begin position="1141"/>
        <end position="1190"/>
    </location>
</feature>
<dbReference type="PROSITE" id="PS50235">
    <property type="entry name" value="USP_3"/>
    <property type="match status" value="1"/>
</dbReference>
<dbReference type="InterPro" id="IPR013087">
    <property type="entry name" value="Znf_C2H2_type"/>
</dbReference>
<dbReference type="InterPro" id="IPR006866">
    <property type="entry name" value="DUF627_N"/>
</dbReference>
<keyword evidence="7" id="KW-1185">Reference proteome</keyword>
<dbReference type="PROSITE" id="PS00028">
    <property type="entry name" value="ZINC_FINGER_C2H2_1"/>
    <property type="match status" value="1"/>
</dbReference>
<feature type="region of interest" description="Disordered" evidence="4">
    <location>
        <begin position="411"/>
        <end position="448"/>
    </location>
</feature>
<dbReference type="Proteomes" id="UP000685013">
    <property type="component" value="Chromosome 10"/>
</dbReference>
<dbReference type="Pfam" id="PF04780">
    <property type="entry name" value="DUF629"/>
    <property type="match status" value="1"/>
</dbReference>
<evidence type="ECO:0000256" key="2">
    <source>
        <dbReference type="ARBA" id="ARBA00022801"/>
    </source>
</evidence>
<organism evidence="6 7">
    <name type="scientific">Cucurbita argyrosperma subsp. sororia</name>
    <dbReference type="NCBI Taxonomy" id="37648"/>
    <lineage>
        <taxon>Eukaryota</taxon>
        <taxon>Viridiplantae</taxon>
        <taxon>Streptophyta</taxon>
        <taxon>Embryophyta</taxon>
        <taxon>Tracheophyta</taxon>
        <taxon>Spermatophyta</taxon>
        <taxon>Magnoliopsida</taxon>
        <taxon>eudicotyledons</taxon>
        <taxon>Gunneridae</taxon>
        <taxon>Pentapetalae</taxon>
        <taxon>rosids</taxon>
        <taxon>fabids</taxon>
        <taxon>Cucurbitales</taxon>
        <taxon>Cucurbitaceae</taxon>
        <taxon>Cucurbiteae</taxon>
        <taxon>Cucurbita</taxon>
    </lineage>
</organism>
<gene>
    <name evidence="6" type="primary">Usp54</name>
    <name evidence="6" type="ORF">SDJN03_14913</name>
</gene>
<dbReference type="EMBL" id="JAGKQH010000010">
    <property type="protein sequence ID" value="KAG6589490.1"/>
    <property type="molecule type" value="Genomic_DNA"/>
</dbReference>
<reference evidence="6 7" key="1">
    <citation type="journal article" date="2021" name="Hortic Res">
        <title>The domestication of Cucurbita argyrosperma as revealed by the genome of its wild relative.</title>
        <authorList>
            <person name="Barrera-Redondo J."/>
            <person name="Sanchez-de la Vega G."/>
            <person name="Aguirre-Liguori J.A."/>
            <person name="Castellanos-Morales G."/>
            <person name="Gutierrez-Guerrero Y.T."/>
            <person name="Aguirre-Dugua X."/>
            <person name="Aguirre-Planter E."/>
            <person name="Tenaillon M.I."/>
            <person name="Lira-Saade R."/>
            <person name="Eguiarte L.E."/>
        </authorList>
    </citation>
    <scope>NUCLEOTIDE SEQUENCE [LARGE SCALE GENOMIC DNA]</scope>
    <source>
        <strain evidence="6">JBR-2021</strain>
    </source>
</reference>
<keyword evidence="1" id="KW-0833">Ubl conjugation pathway</keyword>
<dbReference type="CDD" id="cd02257">
    <property type="entry name" value="Peptidase_C19"/>
    <property type="match status" value="1"/>
</dbReference>
<evidence type="ECO:0000313" key="7">
    <source>
        <dbReference type="Proteomes" id="UP000685013"/>
    </source>
</evidence>
<dbReference type="PANTHER" id="PTHR22975:SF9">
    <property type="entry name" value="ECHINUS SPLICE FORM 3"/>
    <property type="match status" value="1"/>
</dbReference>
<evidence type="ECO:0000256" key="1">
    <source>
        <dbReference type="ARBA" id="ARBA00022786"/>
    </source>
</evidence>
<evidence type="ECO:0000256" key="4">
    <source>
        <dbReference type="SAM" id="MobiDB-lite"/>
    </source>
</evidence>
<feature type="region of interest" description="Disordered" evidence="4">
    <location>
        <begin position="121"/>
        <end position="168"/>
    </location>
</feature>
<feature type="compositionally biased region" description="Basic residues" evidence="4">
    <location>
        <begin position="437"/>
        <end position="448"/>
    </location>
</feature>
<protein>
    <submittedName>
        <fullName evidence="6">Inactive ubiquitin carboxyl-terminal hydrolase 54</fullName>
    </submittedName>
</protein>
<dbReference type="GO" id="GO:0004843">
    <property type="term" value="F:cysteine-type deubiquitinase activity"/>
    <property type="evidence" value="ECO:0007669"/>
    <property type="project" value="InterPro"/>
</dbReference>
<keyword evidence="2 6" id="KW-0378">Hydrolase</keyword>
<proteinExistence type="predicted"/>
<dbReference type="InterPro" id="IPR052398">
    <property type="entry name" value="Ubiquitin_hydrolase_53/54"/>
</dbReference>
<name>A0AAV6N2F1_9ROSI</name>
<dbReference type="PANTHER" id="PTHR22975">
    <property type="entry name" value="UBIQUITIN SPECIFIC PROTEINASE"/>
    <property type="match status" value="1"/>
</dbReference>
<feature type="compositionally biased region" description="Basic and acidic residues" evidence="4">
    <location>
        <begin position="1065"/>
        <end position="1081"/>
    </location>
</feature>